<dbReference type="KEGG" id="samy:DB32_008737"/>
<comment type="cofactor">
    <cofactor evidence="9">
        <name>Zn(2+)</name>
        <dbReference type="ChEBI" id="CHEBI:29105"/>
    </cofactor>
    <text evidence="9">Binds 1 zinc ion per subunit.</text>
</comment>
<evidence type="ECO:0000256" key="4">
    <source>
        <dbReference type="ARBA" id="ARBA00022723"/>
    </source>
</evidence>
<sequence length="222" mass="24404">MKKLVTGFQRFRDHVFEEHRELFHQLASGQSPQALFITCSDSRIQPNLLTQTEPGDLFVVRNAGNIVPPYSPQGCSEAGTIEYAIDVLGVADIVVCGHSGCGAMKALLEPEPPKGLPAVAAWLGHAEPTRRVMQSVYAERPADEKLNVAIQENVLQQMVNLRTHPSVAAKLAAGKLRLHAWVYKIGSGEIFAYDPESIQFRPLIEVTPERLSRRMLADAIGP</sequence>
<dbReference type="Gene3D" id="3.40.1050.10">
    <property type="entry name" value="Carbonic anhydrase"/>
    <property type="match status" value="1"/>
</dbReference>
<dbReference type="SUPFAM" id="SSF53056">
    <property type="entry name" value="beta-carbonic anhydrase, cab"/>
    <property type="match status" value="1"/>
</dbReference>
<evidence type="ECO:0000256" key="8">
    <source>
        <dbReference type="ARBA" id="ARBA00048348"/>
    </source>
</evidence>
<evidence type="ECO:0000313" key="11">
    <source>
        <dbReference type="EMBL" id="AKF11588.1"/>
    </source>
</evidence>
<evidence type="ECO:0000256" key="1">
    <source>
        <dbReference type="ARBA" id="ARBA00006217"/>
    </source>
</evidence>
<dbReference type="SMART" id="SM00947">
    <property type="entry name" value="Pro_CA"/>
    <property type="match status" value="1"/>
</dbReference>
<evidence type="ECO:0000313" key="12">
    <source>
        <dbReference type="Proteomes" id="UP000034883"/>
    </source>
</evidence>
<dbReference type="RefSeq" id="WP_053239154.1">
    <property type="nucleotide sequence ID" value="NZ_CP011125.1"/>
</dbReference>
<feature type="binding site" evidence="9">
    <location>
        <position position="41"/>
    </location>
    <ligand>
        <name>Zn(2+)</name>
        <dbReference type="ChEBI" id="CHEBI:29105"/>
    </ligand>
</feature>
<dbReference type="OrthoDB" id="9797527at2"/>
<evidence type="ECO:0000256" key="9">
    <source>
        <dbReference type="PIRSR" id="PIRSR601765-1"/>
    </source>
</evidence>
<evidence type="ECO:0000256" key="10">
    <source>
        <dbReference type="RuleBase" id="RU003956"/>
    </source>
</evidence>
<dbReference type="GO" id="GO:0004089">
    <property type="term" value="F:carbonate dehydratase activity"/>
    <property type="evidence" value="ECO:0007669"/>
    <property type="project" value="UniProtKB-UniRule"/>
</dbReference>
<evidence type="ECO:0000256" key="5">
    <source>
        <dbReference type="ARBA" id="ARBA00022833"/>
    </source>
</evidence>
<evidence type="ECO:0000256" key="3">
    <source>
        <dbReference type="ARBA" id="ARBA00014628"/>
    </source>
</evidence>
<dbReference type="InterPro" id="IPR036874">
    <property type="entry name" value="Carbonic_anhydrase_sf"/>
</dbReference>
<protein>
    <recommendedName>
        <fullName evidence="3 10">Carbonic anhydrase</fullName>
        <ecNumber evidence="2 10">4.2.1.1</ecNumber>
    </recommendedName>
    <alternativeName>
        <fullName evidence="7 10">Carbonate dehydratase</fullName>
    </alternativeName>
</protein>
<dbReference type="STRING" id="927083.DB32_008737"/>
<comment type="catalytic activity">
    <reaction evidence="8 10">
        <text>hydrogencarbonate + H(+) = CO2 + H2O</text>
        <dbReference type="Rhea" id="RHEA:10748"/>
        <dbReference type="ChEBI" id="CHEBI:15377"/>
        <dbReference type="ChEBI" id="CHEBI:15378"/>
        <dbReference type="ChEBI" id="CHEBI:16526"/>
        <dbReference type="ChEBI" id="CHEBI:17544"/>
        <dbReference type="EC" id="4.2.1.1"/>
    </reaction>
</comment>
<organism evidence="11 12">
    <name type="scientific">Sandaracinus amylolyticus</name>
    <dbReference type="NCBI Taxonomy" id="927083"/>
    <lineage>
        <taxon>Bacteria</taxon>
        <taxon>Pseudomonadati</taxon>
        <taxon>Myxococcota</taxon>
        <taxon>Polyangia</taxon>
        <taxon>Polyangiales</taxon>
        <taxon>Sandaracinaceae</taxon>
        <taxon>Sandaracinus</taxon>
    </lineage>
</organism>
<dbReference type="PROSITE" id="PS00704">
    <property type="entry name" value="PROK_CO2_ANHYDRASE_1"/>
    <property type="match status" value="1"/>
</dbReference>
<dbReference type="EC" id="4.2.1.1" evidence="2 10"/>
<dbReference type="AlphaFoldDB" id="A0A0F6YNK3"/>
<proteinExistence type="inferred from homology"/>
<evidence type="ECO:0000256" key="2">
    <source>
        <dbReference type="ARBA" id="ARBA00012925"/>
    </source>
</evidence>
<feature type="binding site" evidence="9">
    <location>
        <position position="101"/>
    </location>
    <ligand>
        <name>Zn(2+)</name>
        <dbReference type="ChEBI" id="CHEBI:29105"/>
    </ligand>
</feature>
<accession>A0A0F6YNK3</accession>
<dbReference type="InterPro" id="IPR001765">
    <property type="entry name" value="Carbonic_anhydrase"/>
</dbReference>
<dbReference type="GO" id="GO:0015976">
    <property type="term" value="P:carbon utilization"/>
    <property type="evidence" value="ECO:0007669"/>
    <property type="project" value="InterPro"/>
</dbReference>
<dbReference type="Proteomes" id="UP000034883">
    <property type="component" value="Chromosome"/>
</dbReference>
<dbReference type="InterPro" id="IPR045066">
    <property type="entry name" value="Beta_CA_cladeB"/>
</dbReference>
<keyword evidence="12" id="KW-1185">Reference proteome</keyword>
<name>A0A0F6YNK3_9BACT</name>
<dbReference type="Pfam" id="PF00484">
    <property type="entry name" value="Pro_CA"/>
    <property type="match status" value="1"/>
</dbReference>
<dbReference type="PANTHER" id="PTHR11002">
    <property type="entry name" value="CARBONIC ANHYDRASE"/>
    <property type="match status" value="1"/>
</dbReference>
<evidence type="ECO:0000256" key="6">
    <source>
        <dbReference type="ARBA" id="ARBA00023239"/>
    </source>
</evidence>
<gene>
    <name evidence="11" type="ORF">DB32_008737</name>
</gene>
<dbReference type="PROSITE" id="PS00705">
    <property type="entry name" value="PROK_CO2_ANHYDRASE_2"/>
    <property type="match status" value="1"/>
</dbReference>
<comment type="similarity">
    <text evidence="1 10">Belongs to the beta-class carbonic anhydrase family.</text>
</comment>
<comment type="function">
    <text evidence="10">Reversible hydration of carbon dioxide.</text>
</comment>
<feature type="binding site" evidence="9">
    <location>
        <position position="98"/>
    </location>
    <ligand>
        <name>Zn(2+)</name>
        <dbReference type="ChEBI" id="CHEBI:29105"/>
    </ligand>
</feature>
<dbReference type="InterPro" id="IPR015892">
    <property type="entry name" value="Carbonic_anhydrase_CS"/>
</dbReference>
<dbReference type="FunFam" id="3.40.1050.10:FF:000003">
    <property type="entry name" value="Carbonic anhydrase"/>
    <property type="match status" value="1"/>
</dbReference>
<keyword evidence="6 10" id="KW-0456">Lyase</keyword>
<dbReference type="PANTHER" id="PTHR11002:SF76">
    <property type="entry name" value="CARBONIC ANHYDRASE"/>
    <property type="match status" value="1"/>
</dbReference>
<keyword evidence="5 9" id="KW-0862">Zinc</keyword>
<evidence type="ECO:0000256" key="7">
    <source>
        <dbReference type="ARBA" id="ARBA00031969"/>
    </source>
</evidence>
<dbReference type="CDD" id="cd00884">
    <property type="entry name" value="beta_CA_cladeB"/>
    <property type="match status" value="1"/>
</dbReference>
<dbReference type="GO" id="GO:0008270">
    <property type="term" value="F:zinc ion binding"/>
    <property type="evidence" value="ECO:0007669"/>
    <property type="project" value="UniProtKB-UniRule"/>
</dbReference>
<feature type="binding site" evidence="9">
    <location>
        <position position="39"/>
    </location>
    <ligand>
        <name>Zn(2+)</name>
        <dbReference type="ChEBI" id="CHEBI:29105"/>
    </ligand>
</feature>
<reference evidence="11 12" key="1">
    <citation type="submission" date="2015-03" db="EMBL/GenBank/DDBJ databases">
        <title>Genome assembly of Sandaracinus amylolyticus DSM 53668.</title>
        <authorList>
            <person name="Sharma G."/>
            <person name="Subramanian S."/>
        </authorList>
    </citation>
    <scope>NUCLEOTIDE SEQUENCE [LARGE SCALE GENOMIC DNA]</scope>
    <source>
        <strain evidence="11 12">DSM 53668</strain>
    </source>
</reference>
<keyword evidence="4 9" id="KW-0479">Metal-binding</keyword>
<dbReference type="EMBL" id="CP011125">
    <property type="protein sequence ID" value="AKF11588.1"/>
    <property type="molecule type" value="Genomic_DNA"/>
</dbReference>